<evidence type="ECO:0000256" key="1">
    <source>
        <dbReference type="ARBA" id="ARBA00004496"/>
    </source>
</evidence>
<dbReference type="PANTHER" id="PTHR44085">
    <property type="entry name" value="SEPIAPTERIN REDUCTASE"/>
    <property type="match status" value="1"/>
</dbReference>
<gene>
    <name evidence="8" type="ORF">RRG08_047243</name>
</gene>
<evidence type="ECO:0000313" key="8">
    <source>
        <dbReference type="EMBL" id="KAK3780253.1"/>
    </source>
</evidence>
<keyword evidence="5" id="KW-0963">Cytoplasm</keyword>
<dbReference type="Proteomes" id="UP001283361">
    <property type="component" value="Unassembled WGS sequence"/>
</dbReference>
<protein>
    <recommendedName>
        <fullName evidence="4">Sepiapterin reductase</fullName>
        <ecNumber evidence="3">1.1.1.153</ecNumber>
    </recommendedName>
</protein>
<dbReference type="InterPro" id="IPR006393">
    <property type="entry name" value="Sepiapterin_red"/>
</dbReference>
<dbReference type="Pfam" id="PF00106">
    <property type="entry name" value="adh_short"/>
    <property type="match status" value="1"/>
</dbReference>
<dbReference type="GO" id="GO:0005737">
    <property type="term" value="C:cytoplasm"/>
    <property type="evidence" value="ECO:0007669"/>
    <property type="project" value="UniProtKB-SubCell"/>
</dbReference>
<organism evidence="8 9">
    <name type="scientific">Elysia crispata</name>
    <name type="common">lettuce slug</name>
    <dbReference type="NCBI Taxonomy" id="231223"/>
    <lineage>
        <taxon>Eukaryota</taxon>
        <taxon>Metazoa</taxon>
        <taxon>Spiralia</taxon>
        <taxon>Lophotrochozoa</taxon>
        <taxon>Mollusca</taxon>
        <taxon>Gastropoda</taxon>
        <taxon>Heterobranchia</taxon>
        <taxon>Euthyneura</taxon>
        <taxon>Panpulmonata</taxon>
        <taxon>Sacoglossa</taxon>
        <taxon>Placobranchoidea</taxon>
        <taxon>Plakobranchidae</taxon>
        <taxon>Elysia</taxon>
    </lineage>
</organism>
<dbReference type="AlphaFoldDB" id="A0AAE1DSP9"/>
<name>A0AAE1DSP9_9GAST</name>
<keyword evidence="9" id="KW-1185">Reference proteome</keyword>
<dbReference type="PANTHER" id="PTHR44085:SF2">
    <property type="entry name" value="SEPIAPTERIN REDUCTASE"/>
    <property type="match status" value="1"/>
</dbReference>
<dbReference type="PRINTS" id="PR00081">
    <property type="entry name" value="GDHRDH"/>
</dbReference>
<comment type="similarity">
    <text evidence="2">Belongs to the sepiapterin reductase family.</text>
</comment>
<evidence type="ECO:0000256" key="6">
    <source>
        <dbReference type="ARBA" id="ARBA00022857"/>
    </source>
</evidence>
<evidence type="ECO:0000256" key="5">
    <source>
        <dbReference type="ARBA" id="ARBA00022490"/>
    </source>
</evidence>
<dbReference type="InterPro" id="IPR051721">
    <property type="entry name" value="Biopterin_syn/organic_redct"/>
</dbReference>
<dbReference type="EMBL" id="JAWDGP010002751">
    <property type="protein sequence ID" value="KAK3780253.1"/>
    <property type="molecule type" value="Genomic_DNA"/>
</dbReference>
<sequence length="266" mass="29385">MAAPVLSKKSVCIVTGATRGLGRSIALMFSKKLPPGSLLILLSRNIDLLNEVVSVIQQRVEIRAIAAVFDQGSCNQDTFNNLITDCMTKAEVTPNVFEQAILINNAGTLEPLEFMRDLDNIADMSIFFQTNLVGCIALTAKFLQLFKSSLMDSRIIINISSLAAVSPMKSWALYCMAKAARDMMLKVLASEEENVRTLNYAPGPLPTDMVNSASKNTKDSDLKKWFEEQLAKKTLVDCDDSTRKLMAVLDKNAFENGSHVDYFDEL</sequence>
<accession>A0AAE1DSP9</accession>
<comment type="subcellular location">
    <subcellularLocation>
        <location evidence="1">Cytoplasm</location>
    </subcellularLocation>
</comment>
<dbReference type="SUPFAM" id="SSF51735">
    <property type="entry name" value="NAD(P)-binding Rossmann-fold domains"/>
    <property type="match status" value="1"/>
</dbReference>
<dbReference type="InterPro" id="IPR036291">
    <property type="entry name" value="NAD(P)-bd_dom_sf"/>
</dbReference>
<dbReference type="GO" id="GO:0006729">
    <property type="term" value="P:tetrahydrobiopterin biosynthetic process"/>
    <property type="evidence" value="ECO:0007669"/>
    <property type="project" value="InterPro"/>
</dbReference>
<dbReference type="NCBIfam" id="TIGR01500">
    <property type="entry name" value="sepiapter_red"/>
    <property type="match status" value="1"/>
</dbReference>
<evidence type="ECO:0000256" key="7">
    <source>
        <dbReference type="ARBA" id="ARBA00023002"/>
    </source>
</evidence>
<dbReference type="EC" id="1.1.1.153" evidence="3"/>
<proteinExistence type="inferred from homology"/>
<dbReference type="GO" id="GO:0004757">
    <property type="term" value="F:sepiapterin reductase (NADP+) activity"/>
    <property type="evidence" value="ECO:0007669"/>
    <property type="project" value="UniProtKB-EC"/>
</dbReference>
<reference evidence="8" key="1">
    <citation type="journal article" date="2023" name="G3 (Bethesda)">
        <title>A reference genome for the long-term kleptoplast-retaining sea slug Elysia crispata morphotype clarki.</title>
        <authorList>
            <person name="Eastman K.E."/>
            <person name="Pendleton A.L."/>
            <person name="Shaikh M.A."/>
            <person name="Suttiyut T."/>
            <person name="Ogas R."/>
            <person name="Tomko P."/>
            <person name="Gavelis G."/>
            <person name="Widhalm J.R."/>
            <person name="Wisecaver J.H."/>
        </authorList>
    </citation>
    <scope>NUCLEOTIDE SEQUENCE</scope>
    <source>
        <strain evidence="8">ECLA1</strain>
    </source>
</reference>
<keyword evidence="6" id="KW-0521">NADP</keyword>
<evidence type="ECO:0000256" key="4">
    <source>
        <dbReference type="ARBA" id="ARBA00019170"/>
    </source>
</evidence>
<comment type="caution">
    <text evidence="8">The sequence shown here is derived from an EMBL/GenBank/DDBJ whole genome shotgun (WGS) entry which is preliminary data.</text>
</comment>
<dbReference type="InterPro" id="IPR002347">
    <property type="entry name" value="SDR_fam"/>
</dbReference>
<keyword evidence="7" id="KW-0560">Oxidoreductase</keyword>
<evidence type="ECO:0000256" key="3">
    <source>
        <dbReference type="ARBA" id="ARBA00013075"/>
    </source>
</evidence>
<dbReference type="Gene3D" id="3.40.50.720">
    <property type="entry name" value="NAD(P)-binding Rossmann-like Domain"/>
    <property type="match status" value="1"/>
</dbReference>
<evidence type="ECO:0000256" key="2">
    <source>
        <dbReference type="ARBA" id="ARBA00010483"/>
    </source>
</evidence>
<evidence type="ECO:0000313" key="9">
    <source>
        <dbReference type="Proteomes" id="UP001283361"/>
    </source>
</evidence>